<feature type="transmembrane region" description="Helical" evidence="2">
    <location>
        <begin position="193"/>
        <end position="211"/>
    </location>
</feature>
<feature type="region of interest" description="Disordered" evidence="1">
    <location>
        <begin position="231"/>
        <end position="275"/>
    </location>
</feature>
<keyword evidence="2" id="KW-0812">Transmembrane</keyword>
<gene>
    <name evidence="3" type="ORF">Vbra_5683</name>
</gene>
<name>A0A0G4F369_VITBC</name>
<sequence>MVGESASATSPPPHLPAQGELVIVELRPTEEASHGLPRRLLDANREWPNNATGKRNEEMWKGSRLYRIVNCGDKDDAGCTWDKATAENQTLIIIGREEDCEHVRGFYKGGFPLRIPDEVNLDRLRQQLVTDWGIAVEKDEMISTQRACREAVGEGVAVVVGLSFVGIAATLFVEWASGTPLLSAWPFGDQWPLATVFGAVWGAFFFQWWYWQALHAFFTRDCWSRCCSRSGSGDSSSPQHRSLEMAATEVQHHTDEDEDEDGHEHGGGGGGVGAS</sequence>
<dbReference type="AlphaFoldDB" id="A0A0G4F369"/>
<dbReference type="EMBL" id="CDMY01000366">
    <property type="protein sequence ID" value="CEM06499.1"/>
    <property type="molecule type" value="Genomic_DNA"/>
</dbReference>
<organism evidence="3 4">
    <name type="scientific">Vitrella brassicaformis (strain CCMP3155)</name>
    <dbReference type="NCBI Taxonomy" id="1169540"/>
    <lineage>
        <taxon>Eukaryota</taxon>
        <taxon>Sar</taxon>
        <taxon>Alveolata</taxon>
        <taxon>Colpodellida</taxon>
        <taxon>Vitrellaceae</taxon>
        <taxon>Vitrella</taxon>
    </lineage>
</organism>
<proteinExistence type="predicted"/>
<evidence type="ECO:0000313" key="3">
    <source>
        <dbReference type="EMBL" id="CEM06499.1"/>
    </source>
</evidence>
<keyword evidence="2" id="KW-1133">Transmembrane helix</keyword>
<dbReference type="VEuPathDB" id="CryptoDB:Vbra_5683"/>
<evidence type="ECO:0000256" key="1">
    <source>
        <dbReference type="SAM" id="MobiDB-lite"/>
    </source>
</evidence>
<feature type="transmembrane region" description="Helical" evidence="2">
    <location>
        <begin position="151"/>
        <end position="173"/>
    </location>
</feature>
<dbReference type="Proteomes" id="UP000041254">
    <property type="component" value="Unassembled WGS sequence"/>
</dbReference>
<evidence type="ECO:0000256" key="2">
    <source>
        <dbReference type="SAM" id="Phobius"/>
    </source>
</evidence>
<protein>
    <submittedName>
        <fullName evidence="3">Uncharacterized protein</fullName>
    </submittedName>
</protein>
<reference evidence="3 4" key="1">
    <citation type="submission" date="2014-11" db="EMBL/GenBank/DDBJ databases">
        <authorList>
            <person name="Zhu J."/>
            <person name="Qi W."/>
            <person name="Song R."/>
        </authorList>
    </citation>
    <scope>NUCLEOTIDE SEQUENCE [LARGE SCALE GENOMIC DNA]</scope>
</reference>
<keyword evidence="2" id="KW-0472">Membrane</keyword>
<accession>A0A0G4F369</accession>
<evidence type="ECO:0000313" key="4">
    <source>
        <dbReference type="Proteomes" id="UP000041254"/>
    </source>
</evidence>
<keyword evidence="4" id="KW-1185">Reference proteome</keyword>
<dbReference type="InParanoid" id="A0A0G4F369"/>